<evidence type="ECO:0000313" key="14">
    <source>
        <dbReference type="Ensembl" id="ENSACOP00000024701.1"/>
    </source>
</evidence>
<protein>
    <recommendedName>
        <fullName evidence="13">Dynein heavy chain hydrolytic ATP-binding dynein motor region domain-containing protein</fullName>
    </recommendedName>
</protein>
<evidence type="ECO:0000256" key="4">
    <source>
        <dbReference type="ARBA" id="ARBA00022701"/>
    </source>
</evidence>
<dbReference type="PANTHER" id="PTHR22878">
    <property type="entry name" value="DYNEIN HEAVY CHAIN 6, AXONEMAL-LIKE-RELATED"/>
    <property type="match status" value="1"/>
</dbReference>
<name>A0A8B9GID6_9PSIT</name>
<evidence type="ECO:0000256" key="3">
    <source>
        <dbReference type="ARBA" id="ARBA00022490"/>
    </source>
</evidence>
<evidence type="ECO:0000256" key="6">
    <source>
        <dbReference type="ARBA" id="ARBA00022840"/>
    </source>
</evidence>
<dbReference type="PANTHER" id="PTHR22878:SF63">
    <property type="entry name" value="DYNEIN AXONEMAL HEAVY CHAIN 10"/>
    <property type="match status" value="1"/>
</dbReference>
<keyword evidence="9" id="KW-0969">Cilium</keyword>
<organism evidence="14 15">
    <name type="scientific">Amazona collaria</name>
    <name type="common">yellow-billed parrot</name>
    <dbReference type="NCBI Taxonomy" id="241587"/>
    <lineage>
        <taxon>Eukaryota</taxon>
        <taxon>Metazoa</taxon>
        <taxon>Chordata</taxon>
        <taxon>Craniata</taxon>
        <taxon>Vertebrata</taxon>
        <taxon>Euteleostomi</taxon>
        <taxon>Archelosauria</taxon>
        <taxon>Archosauria</taxon>
        <taxon>Dinosauria</taxon>
        <taxon>Saurischia</taxon>
        <taxon>Theropoda</taxon>
        <taxon>Coelurosauria</taxon>
        <taxon>Aves</taxon>
        <taxon>Neognathae</taxon>
        <taxon>Neoaves</taxon>
        <taxon>Telluraves</taxon>
        <taxon>Australaves</taxon>
        <taxon>Psittaciformes</taxon>
        <taxon>Psittacidae</taxon>
        <taxon>Amazona</taxon>
    </lineage>
</organism>
<dbReference type="GO" id="GO:0005929">
    <property type="term" value="C:cilium"/>
    <property type="evidence" value="ECO:0007669"/>
    <property type="project" value="UniProtKB-SubCell"/>
</dbReference>
<reference evidence="14" key="1">
    <citation type="submission" date="2025-08" db="UniProtKB">
        <authorList>
            <consortium name="Ensembl"/>
        </authorList>
    </citation>
    <scope>IDENTIFICATION</scope>
</reference>
<evidence type="ECO:0000256" key="11">
    <source>
        <dbReference type="ARBA" id="ARBA00023212"/>
    </source>
</evidence>
<evidence type="ECO:0000256" key="5">
    <source>
        <dbReference type="ARBA" id="ARBA00022741"/>
    </source>
</evidence>
<dbReference type="Proteomes" id="UP000694522">
    <property type="component" value="Unplaced"/>
</dbReference>
<dbReference type="Gene3D" id="1.10.8.710">
    <property type="match status" value="1"/>
</dbReference>
<evidence type="ECO:0000256" key="9">
    <source>
        <dbReference type="ARBA" id="ARBA00023069"/>
    </source>
</evidence>
<dbReference type="SUPFAM" id="SSF52540">
    <property type="entry name" value="P-loop containing nucleoside triphosphate hydrolases"/>
    <property type="match status" value="1"/>
</dbReference>
<dbReference type="GO" id="GO:0007018">
    <property type="term" value="P:microtubule-based movement"/>
    <property type="evidence" value="ECO:0007669"/>
    <property type="project" value="InterPro"/>
</dbReference>
<dbReference type="Ensembl" id="ENSACOT00000025544.1">
    <property type="protein sequence ID" value="ENSACOP00000024701.1"/>
    <property type="gene ID" value="ENSACOG00000016584.1"/>
</dbReference>
<dbReference type="GO" id="GO:0005524">
    <property type="term" value="F:ATP binding"/>
    <property type="evidence" value="ECO:0007669"/>
    <property type="project" value="UniProtKB-KW"/>
</dbReference>
<keyword evidence="12" id="KW-0966">Cell projection</keyword>
<dbReference type="GO" id="GO:0005874">
    <property type="term" value="C:microtubule"/>
    <property type="evidence" value="ECO:0007669"/>
    <property type="project" value="UniProtKB-KW"/>
</dbReference>
<proteinExistence type="predicted"/>
<sequence>MTVLYKLAREQLSKQHHYDFGLRALKSVLVMAGELKRGSGDLSEEVVLMRALRDMNLPKFVFEDVPLFLGLISDLFPGLDCPRVHYPNFNDAVEQVDKVVQMYETMLTRHTTMVVGPTGGGKSVVINALLHYSLYTLNPKAMSVIELYGNLDPTTRDWTDGVLSNIFREINRDQSVPLGSCIHRYILFDGDVDALWVENMNSVMDDNKLLTLANGERIRLQSHCALLFEVGDLQYASPATVSRCGMVFVDPKNLRYTPYWQKWVQKRENEVGVSALVQKELSTELQTAAKENLCKGSLIF</sequence>
<evidence type="ECO:0000256" key="7">
    <source>
        <dbReference type="ARBA" id="ARBA00023017"/>
    </source>
</evidence>
<evidence type="ECO:0000256" key="2">
    <source>
        <dbReference type="ARBA" id="ARBA00004245"/>
    </source>
</evidence>
<evidence type="ECO:0000256" key="12">
    <source>
        <dbReference type="ARBA" id="ARBA00023273"/>
    </source>
</evidence>
<keyword evidence="4" id="KW-0493">Microtubule</keyword>
<keyword evidence="7" id="KW-0243">Dynein</keyword>
<dbReference type="GO" id="GO:0051959">
    <property type="term" value="F:dynein light intermediate chain binding"/>
    <property type="evidence" value="ECO:0007669"/>
    <property type="project" value="InterPro"/>
</dbReference>
<dbReference type="Gene3D" id="3.40.50.300">
    <property type="entry name" value="P-loop containing nucleotide triphosphate hydrolases"/>
    <property type="match status" value="1"/>
</dbReference>
<dbReference type="InterPro" id="IPR026983">
    <property type="entry name" value="DHC"/>
</dbReference>
<dbReference type="InterPro" id="IPR043157">
    <property type="entry name" value="Dynein_AAA1S"/>
</dbReference>
<evidence type="ECO:0000256" key="10">
    <source>
        <dbReference type="ARBA" id="ARBA00023175"/>
    </source>
</evidence>
<keyword evidence="5" id="KW-0547">Nucleotide-binding</keyword>
<comment type="subcellular location">
    <subcellularLocation>
        <location evidence="1">Cell projection</location>
        <location evidence="1">Cilium</location>
    </subcellularLocation>
    <subcellularLocation>
        <location evidence="2">Cytoplasm</location>
        <location evidence="2">Cytoskeleton</location>
    </subcellularLocation>
</comment>
<dbReference type="FunFam" id="1.10.8.710:FF:000001">
    <property type="entry name" value="Dynein axonemal heavy chain 2"/>
    <property type="match status" value="1"/>
</dbReference>
<evidence type="ECO:0000259" key="13">
    <source>
        <dbReference type="Pfam" id="PF12774"/>
    </source>
</evidence>
<dbReference type="GO" id="GO:0045505">
    <property type="term" value="F:dynein intermediate chain binding"/>
    <property type="evidence" value="ECO:0007669"/>
    <property type="project" value="InterPro"/>
</dbReference>
<evidence type="ECO:0000313" key="15">
    <source>
        <dbReference type="Proteomes" id="UP000694522"/>
    </source>
</evidence>
<dbReference type="InterPro" id="IPR027417">
    <property type="entry name" value="P-loop_NTPase"/>
</dbReference>
<keyword evidence="11" id="KW-0206">Cytoskeleton</keyword>
<keyword evidence="8" id="KW-0175">Coiled coil</keyword>
<keyword evidence="3" id="KW-0963">Cytoplasm</keyword>
<feature type="domain" description="Dynein heavy chain hydrolytic ATP-binding dynein motor region" evidence="13">
    <location>
        <begin position="1"/>
        <end position="123"/>
    </location>
</feature>
<dbReference type="InterPro" id="IPR035699">
    <property type="entry name" value="AAA_6"/>
</dbReference>
<dbReference type="GO" id="GO:0030286">
    <property type="term" value="C:dynein complex"/>
    <property type="evidence" value="ECO:0007669"/>
    <property type="project" value="UniProtKB-KW"/>
</dbReference>
<keyword evidence="10" id="KW-0505">Motor protein</keyword>
<evidence type="ECO:0000256" key="8">
    <source>
        <dbReference type="ARBA" id="ARBA00023054"/>
    </source>
</evidence>
<keyword evidence="15" id="KW-1185">Reference proteome</keyword>
<reference evidence="14" key="2">
    <citation type="submission" date="2025-09" db="UniProtKB">
        <authorList>
            <consortium name="Ensembl"/>
        </authorList>
    </citation>
    <scope>IDENTIFICATION</scope>
</reference>
<evidence type="ECO:0000256" key="1">
    <source>
        <dbReference type="ARBA" id="ARBA00004138"/>
    </source>
</evidence>
<dbReference type="AlphaFoldDB" id="A0A8B9GID6"/>
<keyword evidence="6" id="KW-0067">ATP-binding</keyword>
<dbReference type="Pfam" id="PF12774">
    <property type="entry name" value="AAA_6"/>
    <property type="match status" value="1"/>
</dbReference>
<accession>A0A8B9GID6</accession>